<keyword evidence="3 9" id="KW-0633">Potassium transport</keyword>
<name>A0A1D7TNF4_9BACT</name>
<evidence type="ECO:0000256" key="6">
    <source>
        <dbReference type="ARBA" id="ARBA00022989"/>
    </source>
</evidence>
<evidence type="ECO:0000313" key="11">
    <source>
        <dbReference type="Proteomes" id="UP000094609"/>
    </source>
</evidence>
<dbReference type="RefSeq" id="WP_069479042.1">
    <property type="nucleotide sequence ID" value="NZ_CP017111.1"/>
</dbReference>
<keyword evidence="8 9" id="KW-0472">Membrane</keyword>
<feature type="transmembrane region" description="Helical" evidence="9">
    <location>
        <begin position="176"/>
        <end position="198"/>
    </location>
</feature>
<evidence type="ECO:0000256" key="1">
    <source>
        <dbReference type="ARBA" id="ARBA00022448"/>
    </source>
</evidence>
<dbReference type="Pfam" id="PF03814">
    <property type="entry name" value="KdpA"/>
    <property type="match status" value="1"/>
</dbReference>
<dbReference type="GO" id="GO:0008556">
    <property type="term" value="F:P-type potassium transmembrane transporter activity"/>
    <property type="evidence" value="ECO:0007669"/>
    <property type="project" value="InterPro"/>
</dbReference>
<protein>
    <recommendedName>
        <fullName evidence="9">Potassium-transporting ATPase potassium-binding subunit</fullName>
    </recommendedName>
    <alternativeName>
        <fullName evidence="9">ATP phosphohydrolase [potassium-transporting] A chain</fullName>
    </alternativeName>
    <alternativeName>
        <fullName evidence="9">Potassium-binding and translocating subunit A</fullName>
    </alternativeName>
    <alternativeName>
        <fullName evidence="9">Potassium-translocating ATPase A chain</fullName>
    </alternativeName>
</protein>
<keyword evidence="5 9" id="KW-0630">Potassium</keyword>
<evidence type="ECO:0000256" key="8">
    <source>
        <dbReference type="ARBA" id="ARBA00023136"/>
    </source>
</evidence>
<dbReference type="NCBIfam" id="TIGR00680">
    <property type="entry name" value="kdpA"/>
    <property type="match status" value="1"/>
</dbReference>
<dbReference type="GO" id="GO:0030955">
    <property type="term" value="F:potassium ion binding"/>
    <property type="evidence" value="ECO:0007669"/>
    <property type="project" value="UniProtKB-UniRule"/>
</dbReference>
<keyword evidence="7 9" id="KW-0406">Ion transport</keyword>
<dbReference type="AlphaFoldDB" id="A0A1D7TNF4"/>
<dbReference type="PANTHER" id="PTHR30607:SF2">
    <property type="entry name" value="POTASSIUM-TRANSPORTING ATPASE POTASSIUM-BINDING SUBUNIT"/>
    <property type="match status" value="1"/>
</dbReference>
<feature type="transmembrane region" description="Helical" evidence="9">
    <location>
        <begin position="526"/>
        <end position="550"/>
    </location>
</feature>
<keyword evidence="11" id="KW-1185">Reference proteome</keyword>
<comment type="subcellular location">
    <subcellularLocation>
        <location evidence="9">Cell membrane</location>
        <topology evidence="9">Multi-pass membrane protein</topology>
    </subcellularLocation>
</comment>
<dbReference type="HAMAP" id="MF_00275">
    <property type="entry name" value="KdpA"/>
    <property type="match status" value="1"/>
</dbReference>
<evidence type="ECO:0000256" key="4">
    <source>
        <dbReference type="ARBA" id="ARBA00022692"/>
    </source>
</evidence>
<feature type="transmembrane region" description="Helical" evidence="9">
    <location>
        <begin position="65"/>
        <end position="85"/>
    </location>
</feature>
<dbReference type="EMBL" id="CP017111">
    <property type="protein sequence ID" value="AOO66513.1"/>
    <property type="molecule type" value="Genomic_DNA"/>
</dbReference>
<keyword evidence="10" id="KW-0378">Hydrolase</keyword>
<dbReference type="Proteomes" id="UP000094609">
    <property type="component" value="Chromosome"/>
</dbReference>
<feature type="transmembrane region" description="Helical" evidence="9">
    <location>
        <begin position="134"/>
        <end position="155"/>
    </location>
</feature>
<evidence type="ECO:0000313" key="10">
    <source>
        <dbReference type="EMBL" id="AOO66513.1"/>
    </source>
</evidence>
<keyword evidence="6 9" id="KW-1133">Transmembrane helix</keyword>
<comment type="function">
    <text evidence="9">Part of the high-affinity ATP-driven potassium transport (or Kdp) system, which catalyzes the hydrolysis of ATP coupled with the electrogenic transport of potassium into the cytoplasm. This subunit binds the extracellular potassium ions and delivers the ions to the membrane domain of KdpB through an intramembrane tunnel.</text>
</comment>
<keyword evidence="1 9" id="KW-0813">Transport</keyword>
<feature type="transmembrane region" description="Helical" evidence="9">
    <location>
        <begin position="481"/>
        <end position="505"/>
    </location>
</feature>
<reference evidence="11" key="1">
    <citation type="submission" date="2016-08" db="EMBL/GenBank/DDBJ databases">
        <title>Complete genome sequence of the organohalide-respiring Epsilonproteobacterium Sulfurospirillum halorespirans.</title>
        <authorList>
            <person name="Goris T."/>
            <person name="Zimmermann J."/>
            <person name="Schenz B."/>
            <person name="Lemos M."/>
            <person name="Hackermueller J."/>
            <person name="Diekert G."/>
        </authorList>
    </citation>
    <scope>NUCLEOTIDE SEQUENCE [LARGE SCALE GENOMIC DNA]</scope>
    <source>
        <strain>DSM 13726</strain>
        <strain evidence="11">PCE-M2</strain>
    </source>
</reference>
<feature type="transmembrane region" description="Helical" evidence="9">
    <location>
        <begin position="380"/>
        <end position="399"/>
    </location>
</feature>
<dbReference type="InterPro" id="IPR004623">
    <property type="entry name" value="KdpA"/>
</dbReference>
<keyword evidence="4 9" id="KW-0812">Transmembrane</keyword>
<evidence type="ECO:0000256" key="5">
    <source>
        <dbReference type="ARBA" id="ARBA00022958"/>
    </source>
</evidence>
<comment type="similarity">
    <text evidence="9">Belongs to the KdpA family.</text>
</comment>
<keyword evidence="2 9" id="KW-1003">Cell membrane</keyword>
<dbReference type="PANTHER" id="PTHR30607">
    <property type="entry name" value="POTASSIUM-TRANSPORTING ATPASE A CHAIN"/>
    <property type="match status" value="1"/>
</dbReference>
<dbReference type="PATRIC" id="fig|1193502.14.peg.2791"/>
<evidence type="ECO:0000256" key="9">
    <source>
        <dbReference type="HAMAP-Rule" id="MF_00275"/>
    </source>
</evidence>
<dbReference type="PIRSF" id="PIRSF001294">
    <property type="entry name" value="K_ATPaseA"/>
    <property type="match status" value="1"/>
</dbReference>
<feature type="transmembrane region" description="Helical" evidence="9">
    <location>
        <begin position="256"/>
        <end position="274"/>
    </location>
</feature>
<evidence type="ECO:0000256" key="2">
    <source>
        <dbReference type="ARBA" id="ARBA00022475"/>
    </source>
</evidence>
<organism evidence="10 11">
    <name type="scientific">Sulfurospirillum halorespirans DSM 13726</name>
    <dbReference type="NCBI Taxonomy" id="1193502"/>
    <lineage>
        <taxon>Bacteria</taxon>
        <taxon>Pseudomonadati</taxon>
        <taxon>Campylobacterota</taxon>
        <taxon>Epsilonproteobacteria</taxon>
        <taxon>Campylobacterales</taxon>
        <taxon>Sulfurospirillaceae</taxon>
        <taxon>Sulfurospirillum</taxon>
    </lineage>
</organism>
<sequence>MVADITLFISFLILLIGAAKAYSGFFTKVLVGEKNVFTPLFLHVENSLYRLCGINPQLEMNWKKYALALMLFNGAGIVLVLAVLLSQHLLPLNPQGLPALPFELALNTAVSFVTNTNWQNYSGESTMSYFSQMFVLSVQNFLSASTGIAVAVAFMRGIVYKESESIGNFWADMVRITLYVLLPLSLVYALFLVSQGVIQNFTPYISAISLEGVEQTLPMGPVASQEAIKMLGTNGGGFFNANSAHPFENPTPLSNFVQVFSILFLPISLLFVYGKMSQKSGEGRSILIAMVVLFVLMLGSHYISEKFGNPEISGIVGESAMEGKEVRFGIASTSLFSVATTAASCGAVNGMHDSLTPLAGMVTMVQMMLGEIVIGGVGAGFYGMMAYVILSVFIAGLMIGRTPEYMGKKIEAKEMTYTVIAVLLPGLCILLFTGLSLLIPDATSSISNPGPHGLSQVLYAFSSASGNNGSAFAGFSGNTLYYNYALALCMFVGRFGVIIPMLAIAGSLARKKVVPFGKGTLNTQSALFITLLVATILLTGALTFFPSLALGPVIEHLMMLEHISF</sequence>
<evidence type="ECO:0000256" key="7">
    <source>
        <dbReference type="ARBA" id="ARBA00023065"/>
    </source>
</evidence>
<dbReference type="GO" id="GO:0016787">
    <property type="term" value="F:hydrolase activity"/>
    <property type="evidence" value="ECO:0007669"/>
    <property type="project" value="UniProtKB-KW"/>
</dbReference>
<dbReference type="STRING" id="1193502.SHALO_2755"/>
<proteinExistence type="inferred from homology"/>
<feature type="transmembrane region" description="Helical" evidence="9">
    <location>
        <begin position="419"/>
        <end position="439"/>
    </location>
</feature>
<dbReference type="KEGG" id="shal:SHALO_2755"/>
<feature type="transmembrane region" description="Helical" evidence="9">
    <location>
        <begin position="286"/>
        <end position="303"/>
    </location>
</feature>
<dbReference type="GO" id="GO:0005886">
    <property type="term" value="C:plasma membrane"/>
    <property type="evidence" value="ECO:0007669"/>
    <property type="project" value="UniProtKB-SubCell"/>
</dbReference>
<comment type="subunit">
    <text evidence="9">The system is composed of three essential subunits: KdpA, KdpB and KdpC.</text>
</comment>
<comment type="caution">
    <text evidence="9">Lacks conserved residue(s) required for the propagation of feature annotation.</text>
</comment>
<accession>A0A1D7TNF4</accession>
<evidence type="ECO:0000256" key="3">
    <source>
        <dbReference type="ARBA" id="ARBA00022538"/>
    </source>
</evidence>
<gene>
    <name evidence="9" type="primary">kdpA</name>
    <name evidence="10" type="ORF">SHALO_2755</name>
</gene>